<protein>
    <submittedName>
        <fullName evidence="3">Glycosyltransferase</fullName>
    </submittedName>
</protein>
<evidence type="ECO:0000313" key="4">
    <source>
        <dbReference type="Proteomes" id="UP000634134"/>
    </source>
</evidence>
<keyword evidence="1" id="KW-1133">Transmembrane helix</keyword>
<accession>A0ABR9WLJ3</accession>
<reference evidence="4" key="1">
    <citation type="submission" date="2023-07" db="EMBL/GenBank/DDBJ databases">
        <title>Dyadobacter sp. nov 'subterranea' isolated from contaminted grondwater.</title>
        <authorList>
            <person name="Szabo I."/>
            <person name="Al-Omari J."/>
            <person name="Szerdahelyi S.G."/>
            <person name="Rado J."/>
        </authorList>
    </citation>
    <scope>NUCLEOTIDE SEQUENCE [LARGE SCALE GENOMIC DNA]</scope>
    <source>
        <strain evidence="4">UP-52</strain>
    </source>
</reference>
<dbReference type="SUPFAM" id="SSF53756">
    <property type="entry name" value="UDP-Glycosyltransferase/glycogen phosphorylase"/>
    <property type="match status" value="1"/>
</dbReference>
<dbReference type="Pfam" id="PF00534">
    <property type="entry name" value="Glycos_transf_1"/>
    <property type="match status" value="1"/>
</dbReference>
<comment type="caution">
    <text evidence="3">The sequence shown here is derived from an EMBL/GenBank/DDBJ whole genome shotgun (WGS) entry which is preliminary data.</text>
</comment>
<dbReference type="PANTHER" id="PTHR12526">
    <property type="entry name" value="GLYCOSYLTRANSFERASE"/>
    <property type="match status" value="1"/>
</dbReference>
<feature type="domain" description="Glycosyl transferase family 1" evidence="2">
    <location>
        <begin position="170"/>
        <end position="325"/>
    </location>
</feature>
<organism evidence="3 4">
    <name type="scientific">Dyadobacter subterraneus</name>
    <dbReference type="NCBI Taxonomy" id="2773304"/>
    <lineage>
        <taxon>Bacteria</taxon>
        <taxon>Pseudomonadati</taxon>
        <taxon>Bacteroidota</taxon>
        <taxon>Cytophagia</taxon>
        <taxon>Cytophagales</taxon>
        <taxon>Spirosomataceae</taxon>
        <taxon>Dyadobacter</taxon>
    </lineage>
</organism>
<evidence type="ECO:0000313" key="3">
    <source>
        <dbReference type="EMBL" id="MBE9466379.1"/>
    </source>
</evidence>
<evidence type="ECO:0000256" key="1">
    <source>
        <dbReference type="SAM" id="Phobius"/>
    </source>
</evidence>
<name>A0ABR9WLJ3_9BACT</name>
<feature type="transmembrane region" description="Helical" evidence="1">
    <location>
        <begin position="73"/>
        <end position="93"/>
    </location>
</feature>
<evidence type="ECO:0000259" key="2">
    <source>
        <dbReference type="Pfam" id="PF00534"/>
    </source>
</evidence>
<keyword evidence="1" id="KW-0812">Transmembrane</keyword>
<proteinExistence type="predicted"/>
<keyword evidence="1" id="KW-0472">Membrane</keyword>
<dbReference type="RefSeq" id="WP_194124606.1">
    <property type="nucleotide sequence ID" value="NZ_JACYGY010000002.1"/>
</dbReference>
<gene>
    <name evidence="3" type="ORF">IEE83_31320</name>
</gene>
<dbReference type="InterPro" id="IPR001296">
    <property type="entry name" value="Glyco_trans_1"/>
</dbReference>
<sequence length="351" mass="41011">MKHTHYQKILILPDAGPENPFQYQMINFLRSNGFDVSIGTKRKLGSIYYAVNQFNPEIIYFDWVHSYVIGKTFLWSFIKSLFFVFDILYLRFLRKIPIVHTLHNIQNHGGFWIPWEHFIYGFFLRRCSKIRVYSEAVKKEVIIKFRILSSAVYIIQDIPFHYYYQNNSTRKESRIHLNIAEKGFVFLFFGKVKIYKGLENLIRSFLSIAGPDDHLLIAGACAEEKYIAELKNISNNSNQIIWHIRFIPKEDVQCFFNAANVVVLPFTKIDHSGSLDLALSFSKPVITLKTEAIFDLLSHQKNLLFEKGDDLKMAMALAKEINEEEIGKNNFKIADSANYRDLTELFKKYAS</sequence>
<dbReference type="Gene3D" id="3.40.50.2000">
    <property type="entry name" value="Glycogen Phosphorylase B"/>
    <property type="match status" value="2"/>
</dbReference>
<dbReference type="EMBL" id="JACYGY010000002">
    <property type="protein sequence ID" value="MBE9466379.1"/>
    <property type="molecule type" value="Genomic_DNA"/>
</dbReference>
<keyword evidence="4" id="KW-1185">Reference proteome</keyword>
<dbReference type="Proteomes" id="UP000634134">
    <property type="component" value="Unassembled WGS sequence"/>
</dbReference>